<evidence type="ECO:0008006" key="3">
    <source>
        <dbReference type="Google" id="ProtNLM"/>
    </source>
</evidence>
<dbReference type="KEGG" id="asha:G8E00_14190"/>
<dbReference type="Proteomes" id="UP000502297">
    <property type="component" value="Chromosome"/>
</dbReference>
<keyword evidence="2" id="KW-1185">Reference proteome</keyword>
<evidence type="ECO:0000313" key="2">
    <source>
        <dbReference type="Proteomes" id="UP000502297"/>
    </source>
</evidence>
<protein>
    <recommendedName>
        <fullName evidence="3">Bacteriophage abortive infection AbiH family protein</fullName>
    </recommendedName>
</protein>
<dbReference type="EMBL" id="CP049801">
    <property type="protein sequence ID" value="QIO07000.1"/>
    <property type="molecule type" value="Genomic_DNA"/>
</dbReference>
<gene>
    <name evidence="1" type="ORF">G8E00_14190</name>
</gene>
<name>A0A6G8RYS3_9GAMM</name>
<accession>A0A6G8RYS3</accession>
<dbReference type="AlphaFoldDB" id="A0A6G8RYS3"/>
<reference evidence="1 2" key="1">
    <citation type="submission" date="2020-03" db="EMBL/GenBank/DDBJ databases">
        <authorList>
            <person name="Zhu W."/>
        </authorList>
    </citation>
    <scope>NUCLEOTIDE SEQUENCE [LARGE SCALE GENOMIC DNA]</scope>
    <source>
        <strain evidence="1 2">323-1</strain>
    </source>
</reference>
<dbReference type="RefSeq" id="WP_166225626.1">
    <property type="nucleotide sequence ID" value="NZ_CP049801.1"/>
</dbReference>
<dbReference type="Pfam" id="PF14253">
    <property type="entry name" value="AbiH"/>
    <property type="match status" value="1"/>
</dbReference>
<dbReference type="InterPro" id="IPR025935">
    <property type="entry name" value="AbiH"/>
</dbReference>
<evidence type="ECO:0000313" key="1">
    <source>
        <dbReference type="EMBL" id="QIO07000.1"/>
    </source>
</evidence>
<sequence>MNILIVGNGFDLSHYLPTKYHHFIKVMTVIENWPESSQNMKFDDLFSLLYESESRFFEKTKALYRTDEIEIYFNEIEVLKEKLKGNVWYQFFNHHVNEIDTWIDFEIEFSRALDLVANFIEKAERIYNKHEKLEQSVLCKLDQEDPNYKYLNFKEKTLEKLSLLNILNTLPNTSLINRSQINSKYYRNKDTNLDFDFHSLIKDLEKDLNYFIDLFDWYLIKIIEKLNLKNEIIKDNLNFPMNDLTVLSFNYTNTYKRFYDASAKVEFVHGQVGNELVLGIPDLKNQFLKKFKNYSFTKYHQKLLKNTDYLFLEENQNIKNMLENSNVGRREINIFIWGHSLAESDESYIREIFSLNRKERVLCTVIVYYYENDAPRLLNNLLDILGNEIIEKWMKKGWLKFLPNPKINFGIREISTIQEAS</sequence>
<proteinExistence type="predicted"/>
<dbReference type="SUPFAM" id="SSF140415">
    <property type="entry name" value="YppE-like"/>
    <property type="match status" value="1"/>
</dbReference>
<organism evidence="1 2">
    <name type="scientific">Acinetobacter shaoyimingii</name>
    <dbReference type="NCBI Taxonomy" id="2715164"/>
    <lineage>
        <taxon>Bacteria</taxon>
        <taxon>Pseudomonadati</taxon>
        <taxon>Pseudomonadota</taxon>
        <taxon>Gammaproteobacteria</taxon>
        <taxon>Moraxellales</taxon>
        <taxon>Moraxellaceae</taxon>
        <taxon>Acinetobacter</taxon>
    </lineage>
</organism>
<dbReference type="InterPro" id="IPR023351">
    <property type="entry name" value="YppE-like_sf"/>
</dbReference>